<dbReference type="Gene3D" id="3.30.40.10">
    <property type="entry name" value="Zinc/RING finger domain, C3HC4 (zinc finger)"/>
    <property type="match status" value="1"/>
</dbReference>
<evidence type="ECO:0000256" key="2">
    <source>
        <dbReference type="ARBA" id="ARBA00022771"/>
    </source>
</evidence>
<dbReference type="Proteomes" id="UP000008311">
    <property type="component" value="Unassembled WGS sequence"/>
</dbReference>
<evidence type="ECO:0000259" key="5">
    <source>
        <dbReference type="PROSITE" id="PS50089"/>
    </source>
</evidence>
<dbReference type="AlphaFoldDB" id="B9T4Z4"/>
<dbReference type="GO" id="GO:0008270">
    <property type="term" value="F:zinc ion binding"/>
    <property type="evidence" value="ECO:0007669"/>
    <property type="project" value="UniProtKB-KW"/>
</dbReference>
<dbReference type="InParanoid" id="B9T4Z4"/>
<evidence type="ECO:0000256" key="4">
    <source>
        <dbReference type="PROSITE-ProRule" id="PRU00175"/>
    </source>
</evidence>
<keyword evidence="2 4" id="KW-0863">Zinc-finger</keyword>
<name>B9T4Z4_RICCO</name>
<feature type="domain" description="RING-type" evidence="5">
    <location>
        <begin position="181"/>
        <end position="222"/>
    </location>
</feature>
<dbReference type="CDD" id="cd16454">
    <property type="entry name" value="RING-H2_PA-TM-RING"/>
    <property type="match status" value="1"/>
</dbReference>
<dbReference type="PANTHER" id="PTHR45931:SF16">
    <property type="entry name" value="RING_U-BOX SUPERFAMILY PROTEIN"/>
    <property type="match status" value="1"/>
</dbReference>
<dbReference type="PROSITE" id="PS50089">
    <property type="entry name" value="ZF_RING_2"/>
    <property type="match status" value="1"/>
</dbReference>
<dbReference type="GO" id="GO:0005634">
    <property type="term" value="C:nucleus"/>
    <property type="evidence" value="ECO:0000318"/>
    <property type="project" value="GO_Central"/>
</dbReference>
<dbReference type="OMA" id="HENCIFR"/>
<dbReference type="KEGG" id="rcu:8273028"/>
<sequence length="227" mass="25745">MSRTVNLILGTKPSTTQEQENPVFCLELRFHYKYKRLFRNPEGQVREAQSYSAPPSSALFQLQPSALSHSFTCHAQIHELLSSLNVDHELRLFLAPEIATFLMSLSRPGFHAVADIEVVHEEFLDAQEPLPMMMMLDGVMMMDGEDVNEPRRGVSRSTLEKLKKERFSAAAAEAGGISDDCAICLEEFGGEVKLIKMPCAHIFHENCIFRWLKNQKTCPTCRREVDN</sequence>
<evidence type="ECO:0000256" key="1">
    <source>
        <dbReference type="ARBA" id="ARBA00022723"/>
    </source>
</evidence>
<dbReference type="InterPro" id="IPR013083">
    <property type="entry name" value="Znf_RING/FYVE/PHD"/>
</dbReference>
<dbReference type="eggNOG" id="KOG0800">
    <property type="taxonomic scope" value="Eukaryota"/>
</dbReference>
<dbReference type="PANTHER" id="PTHR45931">
    <property type="entry name" value="SI:CH211-59O9.10"/>
    <property type="match status" value="1"/>
</dbReference>
<dbReference type="GO" id="GO:0006511">
    <property type="term" value="P:ubiquitin-dependent protein catabolic process"/>
    <property type="evidence" value="ECO:0000318"/>
    <property type="project" value="GO_Central"/>
</dbReference>
<evidence type="ECO:0000313" key="7">
    <source>
        <dbReference type="Proteomes" id="UP000008311"/>
    </source>
</evidence>
<dbReference type="STRING" id="3988.B9T4Z4"/>
<gene>
    <name evidence="6" type="ORF">RCOM_0664340</name>
</gene>
<proteinExistence type="predicted"/>
<keyword evidence="3" id="KW-0862">Zinc</keyword>
<evidence type="ECO:0000313" key="6">
    <source>
        <dbReference type="EMBL" id="EEF29070.1"/>
    </source>
</evidence>
<dbReference type="EMBL" id="EQ974499">
    <property type="protein sequence ID" value="EEF29070.1"/>
    <property type="molecule type" value="Genomic_DNA"/>
</dbReference>
<dbReference type="InterPro" id="IPR001841">
    <property type="entry name" value="Znf_RING"/>
</dbReference>
<dbReference type="SUPFAM" id="SSF57850">
    <property type="entry name" value="RING/U-box"/>
    <property type="match status" value="1"/>
</dbReference>
<dbReference type="Pfam" id="PF13639">
    <property type="entry name" value="zf-RING_2"/>
    <property type="match status" value="1"/>
</dbReference>
<dbReference type="GO" id="GO:0061630">
    <property type="term" value="F:ubiquitin protein ligase activity"/>
    <property type="evidence" value="ECO:0000318"/>
    <property type="project" value="GO_Central"/>
</dbReference>
<reference evidence="7" key="1">
    <citation type="journal article" date="2010" name="Nat. Biotechnol.">
        <title>Draft genome sequence of the oilseed species Ricinus communis.</title>
        <authorList>
            <person name="Chan A.P."/>
            <person name="Crabtree J."/>
            <person name="Zhao Q."/>
            <person name="Lorenzi H."/>
            <person name="Orvis J."/>
            <person name="Puiu D."/>
            <person name="Melake-Berhan A."/>
            <person name="Jones K.M."/>
            <person name="Redman J."/>
            <person name="Chen G."/>
            <person name="Cahoon E.B."/>
            <person name="Gedil M."/>
            <person name="Stanke M."/>
            <person name="Haas B.J."/>
            <person name="Wortman J.R."/>
            <person name="Fraser-Liggett C.M."/>
            <person name="Ravel J."/>
            <person name="Rabinowicz P.D."/>
        </authorList>
    </citation>
    <scope>NUCLEOTIDE SEQUENCE [LARGE SCALE GENOMIC DNA]</scope>
    <source>
        <strain evidence="7">cv. Hale</strain>
    </source>
</reference>
<keyword evidence="7" id="KW-1185">Reference proteome</keyword>
<dbReference type="SMART" id="SM00184">
    <property type="entry name" value="RING"/>
    <property type="match status" value="1"/>
</dbReference>
<keyword evidence="1" id="KW-0479">Metal-binding</keyword>
<dbReference type="OrthoDB" id="852178at2759"/>
<evidence type="ECO:0000256" key="3">
    <source>
        <dbReference type="ARBA" id="ARBA00022833"/>
    </source>
</evidence>
<organism evidence="6 7">
    <name type="scientific">Ricinus communis</name>
    <name type="common">Castor bean</name>
    <dbReference type="NCBI Taxonomy" id="3988"/>
    <lineage>
        <taxon>Eukaryota</taxon>
        <taxon>Viridiplantae</taxon>
        <taxon>Streptophyta</taxon>
        <taxon>Embryophyta</taxon>
        <taxon>Tracheophyta</taxon>
        <taxon>Spermatophyta</taxon>
        <taxon>Magnoliopsida</taxon>
        <taxon>eudicotyledons</taxon>
        <taxon>Gunneridae</taxon>
        <taxon>Pentapetalae</taxon>
        <taxon>rosids</taxon>
        <taxon>fabids</taxon>
        <taxon>Malpighiales</taxon>
        <taxon>Euphorbiaceae</taxon>
        <taxon>Acalyphoideae</taxon>
        <taxon>Acalypheae</taxon>
        <taxon>Ricinus</taxon>
    </lineage>
</organism>
<dbReference type="InterPro" id="IPR051834">
    <property type="entry name" value="RING_finger_E3_ligase"/>
</dbReference>
<protein>
    <recommendedName>
        <fullName evidence="5">RING-type domain-containing protein</fullName>
    </recommendedName>
</protein>
<accession>B9T4Z4</accession>